<sequence length="1736" mass="186040">MEQSVVRASTFVDVVAARAEFSEKVAFEFAGPNEAAPSRLSFAELHDRAASIAALLAGRVAPGDRVLVLLPPGLDYVASFLGCLYAGVIAVPLYPSNGKIYSARSRAVFADSAPAAALVPGSVIDGGDEGAAGIAGLPLIAVDGELPAPGEWRRPSIDGDTVAFLQYTSGSTATPRGVVVTHRNLVANSRQIRDHFGTTPDTRVVSWLPPYHDMGLIGGILQPLFAGTTSTLFSPVSFIAQPLRWLRLISETGARISGGPNFAYDLCVDRIPEQQLAGLDLSRWEVAFNGAEPVRARTLERFADRMAPYGFRRGAFFPCYGLAEATLLVSGRSVGDSPIAETFDPGSLAPGSAPVTAETGLPVVGCGTVAGDLTVTVTDPETGAAVPPATVGEIRAAGDNVAAGYWGQDSTATFGQAPGDPLRTGDLGFLRDGQLFVTGRIKDLVVVRGRNHYPQDLEQSALDAHPSLRRGAAAFAVDRDDREEVCLVLETSIAHRPDEMAEAAARVRMRLATEHGVTPGSLVFVRPGQIPRTTSGKVQRAQARAMLADGSMMVAYRWDAGPAGNGLAPLPEHLRSEITRETLLDLLRQRLGSDVDPAAPLVAQGLDSLAALELRAAVERATGQELPLAGLLAGATVDTLLDDLTEHTRAAAPPVTATSSGRHPLAYGQQALWILEQQHPDSSVQHIYAALRFRRPVDVGALHRTFQTLTDRHPALRTSLHWAADGESYQQVHRRQEVDFLVEDASGLDEGEFAARIRREILGERLDLAAGRPLQVTLFRRPAGDVLSMVLHHVAGDMWSVAVLTDELGRLYTRETGGNVTVAPAPVADFVEYGRRQRALLDSPHGQRLWEYWKNELDGSDTVLELPADRPRPPALTYQGDTVSLTLDSNLTAALRTLSAGQGTTLFVTLMAVFQTLVRRYTRQDDFLIGVPASGRGDEDMHGVVGYFVNPVLIRTRDGADRSFADQIAETRQKVAGAMRHQDMPFPVLVERLGLVRDASRPPGYQVMFSFTRSHLPDGNGIAALNHGKAGVPVRIGGLEAESLDMVRRTAQVDLTMVVSEVGDHLEAGINFSTDIFDRETVERFGADFAELARRLEADPRTPMNRIPSIRDEELRQIAAWNDTSTRYPRESSVVELFAEQVAARPGEPALTYGALTRTYRELDAISGALAHRLIRLGVRPEDRVGLYVDRDPAVVVAMLAIAKAGAAYVPLDPAHPPHRLLQILDESAPVLILAPDDRTAGAAAWNPGLPTLDPAGFLDVPAGDAPTVTAGPSAESLLYVMYTSGSSGTPKGICITHRNVVRLVRGTGYFSLAPGDRMAQVSNAAFDAATLEIWGALLNGGHLIGFDKQTVLSPPRLATALRDHDIHTVVLATPLFAQLTGYDPKTFAGTRQLLVGGDSMDPKRAREVAELGGPLLTNGYGPTESTTFATTQPLPVVADDVWRLPIGGPIANTRVYVLDEQWNPVPVGVPGQLFIGGDGLGRGYLGRPALTAEKFVPDPFSDIPGSRMYATGDLARWLPGGVIDFLGRIDFQVKVRGFRIELGDIDAALTSHPGVGEAVTVVDESTGDKRLAAFYSGTVETAELTAHLTERLPEYMVPGILVRLDELPKNPNRKIDRAALRVPTGEGAPVTGGDGGSDLEGEIVALLTEVLGRADVDPDDNFFEIGGHSLLAIRLLAQIKQTYGVDLDLSDLFTDPTARAVAEQIAERRGAVPEPAAATGPTAVSRDAYAARRPR</sequence>
<dbReference type="InterPro" id="IPR029058">
    <property type="entry name" value="AB_hydrolase_fold"/>
</dbReference>
<dbReference type="GO" id="GO:0005737">
    <property type="term" value="C:cytoplasm"/>
    <property type="evidence" value="ECO:0007669"/>
    <property type="project" value="TreeGrafter"/>
</dbReference>
<dbReference type="PROSITE" id="PS50075">
    <property type="entry name" value="CARRIER"/>
    <property type="match status" value="2"/>
</dbReference>
<dbReference type="OrthoDB" id="2472181at2"/>
<evidence type="ECO:0000256" key="3">
    <source>
        <dbReference type="ARBA" id="ARBA00022450"/>
    </source>
</evidence>
<accession>I0HAZ8</accession>
<dbReference type="GO" id="GO:0006631">
    <property type="term" value="P:fatty acid metabolic process"/>
    <property type="evidence" value="ECO:0007669"/>
    <property type="project" value="UniProtKB-KW"/>
</dbReference>
<keyword evidence="4" id="KW-0597">Phosphoprotein</keyword>
<dbReference type="Pfam" id="PF00668">
    <property type="entry name" value="Condensation"/>
    <property type="match status" value="1"/>
</dbReference>
<dbReference type="GO" id="GO:0031177">
    <property type="term" value="F:phosphopantetheine binding"/>
    <property type="evidence" value="ECO:0007669"/>
    <property type="project" value="InterPro"/>
</dbReference>
<dbReference type="PANTHER" id="PTHR45527:SF1">
    <property type="entry name" value="FATTY ACID SYNTHASE"/>
    <property type="match status" value="1"/>
</dbReference>
<dbReference type="SUPFAM" id="SSF47336">
    <property type="entry name" value="ACP-like"/>
    <property type="match status" value="2"/>
</dbReference>
<dbReference type="Pfam" id="PF13193">
    <property type="entry name" value="AMP-binding_C"/>
    <property type="match status" value="1"/>
</dbReference>
<evidence type="ECO:0000259" key="8">
    <source>
        <dbReference type="PROSITE" id="PS50075"/>
    </source>
</evidence>
<dbReference type="PROSITE" id="PS00455">
    <property type="entry name" value="AMP_BINDING"/>
    <property type="match status" value="1"/>
</dbReference>
<proteinExistence type="inferred from homology"/>
<dbReference type="InterPro" id="IPR020845">
    <property type="entry name" value="AMP-binding_CS"/>
</dbReference>
<keyword evidence="6" id="KW-0443">Lipid metabolism</keyword>
<dbReference type="InterPro" id="IPR023213">
    <property type="entry name" value="CAT-like_dom_sf"/>
</dbReference>
<dbReference type="InterPro" id="IPR001242">
    <property type="entry name" value="Condensation_dom"/>
</dbReference>
<dbReference type="GO" id="GO:0008610">
    <property type="term" value="P:lipid biosynthetic process"/>
    <property type="evidence" value="ECO:0007669"/>
    <property type="project" value="InterPro"/>
</dbReference>
<dbReference type="SUPFAM" id="SSF52777">
    <property type="entry name" value="CoA-dependent acyltransferases"/>
    <property type="match status" value="2"/>
</dbReference>
<dbReference type="EMBL" id="AP012319">
    <property type="protein sequence ID" value="BAL90185.1"/>
    <property type="molecule type" value="Genomic_DNA"/>
</dbReference>
<dbReference type="CDD" id="cd12117">
    <property type="entry name" value="A_NRPS_Srf_like"/>
    <property type="match status" value="1"/>
</dbReference>
<dbReference type="Gene3D" id="3.30.559.10">
    <property type="entry name" value="Chloramphenicol acetyltransferase-like domain"/>
    <property type="match status" value="1"/>
</dbReference>
<dbReference type="Pfam" id="PF23024">
    <property type="entry name" value="AMP-dom_DIP2-like"/>
    <property type="match status" value="1"/>
</dbReference>
<dbReference type="PROSITE" id="PS00012">
    <property type="entry name" value="PHOSPHOPANTETHEINE"/>
    <property type="match status" value="1"/>
</dbReference>
<dbReference type="Gene3D" id="2.30.38.10">
    <property type="entry name" value="Luciferase, Domain 3"/>
    <property type="match status" value="1"/>
</dbReference>
<evidence type="ECO:0000313" key="9">
    <source>
        <dbReference type="EMBL" id="BAL90185.1"/>
    </source>
</evidence>
<dbReference type="RefSeq" id="WP_014445074.1">
    <property type="nucleotide sequence ID" value="NC_017093.1"/>
</dbReference>
<dbReference type="KEGG" id="ams:AMIS_49650"/>
<keyword evidence="5" id="KW-0276">Fatty acid metabolism</keyword>
<comment type="similarity">
    <text evidence="2">Belongs to the ATP-dependent AMP-binding enzyme family.</text>
</comment>
<dbReference type="Gene3D" id="3.40.50.1820">
    <property type="entry name" value="alpha/beta hydrolase"/>
    <property type="match status" value="1"/>
</dbReference>
<dbReference type="InterPro" id="IPR020806">
    <property type="entry name" value="PKS_PP-bd"/>
</dbReference>
<evidence type="ECO:0000256" key="2">
    <source>
        <dbReference type="ARBA" id="ARBA00006432"/>
    </source>
</evidence>
<organism evidence="9 10">
    <name type="scientific">Actinoplanes missouriensis (strain ATCC 14538 / DSM 43046 / CBS 188.64 / JCM 3121 / NBRC 102363 / NCIMB 12654 / NRRL B-3342 / UNCC 431)</name>
    <dbReference type="NCBI Taxonomy" id="512565"/>
    <lineage>
        <taxon>Bacteria</taxon>
        <taxon>Bacillati</taxon>
        <taxon>Actinomycetota</taxon>
        <taxon>Actinomycetes</taxon>
        <taxon>Micromonosporales</taxon>
        <taxon>Micromonosporaceae</taxon>
        <taxon>Actinoplanes</taxon>
    </lineage>
</organism>
<reference evidence="9 10" key="1">
    <citation type="submission" date="2012-02" db="EMBL/GenBank/DDBJ databases">
        <title>Complete genome sequence of Actinoplanes missouriensis 431 (= NBRC 102363).</title>
        <authorList>
            <person name="Ohnishi Y."/>
            <person name="Ishikawa J."/>
            <person name="Sekine M."/>
            <person name="Hosoyama A."/>
            <person name="Harada T."/>
            <person name="Narita H."/>
            <person name="Hata T."/>
            <person name="Konno Y."/>
            <person name="Tutikane K."/>
            <person name="Fujita N."/>
            <person name="Horinouchi S."/>
            <person name="Hayakawa M."/>
        </authorList>
    </citation>
    <scope>NUCLEOTIDE SEQUENCE [LARGE SCALE GENOMIC DNA]</scope>
    <source>
        <strain evidence="10">ATCC 14538 / DSM 43046 / CBS 188.64 / JCM 3121 / NBRC 102363 / NCIMB 12654 / NRRL B-3342 / UNCC 431</strain>
    </source>
</reference>
<dbReference type="SUPFAM" id="SSF56801">
    <property type="entry name" value="Acetyl-CoA synthetase-like"/>
    <property type="match status" value="2"/>
</dbReference>
<dbReference type="FunFam" id="2.30.38.10:FF:000001">
    <property type="entry name" value="Non-ribosomal peptide synthetase PvdI"/>
    <property type="match status" value="1"/>
</dbReference>
<dbReference type="SMART" id="SM00823">
    <property type="entry name" value="PKS_PP"/>
    <property type="match status" value="2"/>
</dbReference>
<dbReference type="Gene3D" id="3.40.50.12780">
    <property type="entry name" value="N-terminal domain of ligase-like"/>
    <property type="match status" value="1"/>
</dbReference>
<dbReference type="GO" id="GO:0003824">
    <property type="term" value="F:catalytic activity"/>
    <property type="evidence" value="ECO:0007669"/>
    <property type="project" value="InterPro"/>
</dbReference>
<dbReference type="GO" id="GO:0044550">
    <property type="term" value="P:secondary metabolite biosynthetic process"/>
    <property type="evidence" value="ECO:0007669"/>
    <property type="project" value="TreeGrafter"/>
</dbReference>
<dbReference type="Gene3D" id="3.40.50.980">
    <property type="match status" value="2"/>
</dbReference>
<evidence type="ECO:0000256" key="4">
    <source>
        <dbReference type="ARBA" id="ARBA00022553"/>
    </source>
</evidence>
<dbReference type="Proteomes" id="UP000007882">
    <property type="component" value="Chromosome"/>
</dbReference>
<dbReference type="PANTHER" id="PTHR45527">
    <property type="entry name" value="NONRIBOSOMAL PEPTIDE SYNTHETASE"/>
    <property type="match status" value="1"/>
</dbReference>
<dbReference type="InterPro" id="IPR036736">
    <property type="entry name" value="ACP-like_sf"/>
</dbReference>
<dbReference type="Gene3D" id="3.30.300.30">
    <property type="match status" value="2"/>
</dbReference>
<dbReference type="InterPro" id="IPR009081">
    <property type="entry name" value="PP-bd_ACP"/>
</dbReference>
<protein>
    <submittedName>
        <fullName evidence="9">Putative NRPS</fullName>
    </submittedName>
</protein>
<dbReference type="CDD" id="cd05931">
    <property type="entry name" value="FAAL"/>
    <property type="match status" value="1"/>
</dbReference>
<dbReference type="InterPro" id="IPR042099">
    <property type="entry name" value="ANL_N_sf"/>
</dbReference>
<dbReference type="InterPro" id="IPR040097">
    <property type="entry name" value="FAAL/FAAC"/>
</dbReference>
<dbReference type="STRING" id="512565.AMIS_49650"/>
<dbReference type="CDD" id="cd19531">
    <property type="entry name" value="LCL_NRPS-like"/>
    <property type="match status" value="1"/>
</dbReference>
<evidence type="ECO:0000256" key="7">
    <source>
        <dbReference type="SAM" id="MobiDB-lite"/>
    </source>
</evidence>
<keyword evidence="10" id="KW-1185">Reference proteome</keyword>
<feature type="region of interest" description="Disordered" evidence="7">
    <location>
        <begin position="1707"/>
        <end position="1736"/>
    </location>
</feature>
<name>I0HAZ8_ACTM4</name>
<evidence type="ECO:0000256" key="6">
    <source>
        <dbReference type="ARBA" id="ARBA00023098"/>
    </source>
</evidence>
<dbReference type="InterPro" id="IPR025110">
    <property type="entry name" value="AMP-bd_C"/>
</dbReference>
<gene>
    <name evidence="9" type="ordered locus">AMIS_49650</name>
</gene>
<dbReference type="eggNOG" id="COG1020">
    <property type="taxonomic scope" value="Bacteria"/>
</dbReference>
<dbReference type="InterPro" id="IPR010071">
    <property type="entry name" value="AA_adenyl_dom"/>
</dbReference>
<dbReference type="InterPro" id="IPR000873">
    <property type="entry name" value="AMP-dep_synth/lig_dom"/>
</dbReference>
<dbReference type="InterPro" id="IPR045851">
    <property type="entry name" value="AMP-bd_C_sf"/>
</dbReference>
<evidence type="ECO:0000256" key="1">
    <source>
        <dbReference type="ARBA" id="ARBA00001957"/>
    </source>
</evidence>
<dbReference type="InterPro" id="IPR006162">
    <property type="entry name" value="Ppantetheine_attach_site"/>
</dbReference>
<dbReference type="Pfam" id="PF00501">
    <property type="entry name" value="AMP-binding"/>
    <property type="match status" value="2"/>
</dbReference>
<dbReference type="Gene3D" id="1.10.1200.10">
    <property type="entry name" value="ACP-like"/>
    <property type="match status" value="1"/>
</dbReference>
<evidence type="ECO:0000313" key="10">
    <source>
        <dbReference type="Proteomes" id="UP000007882"/>
    </source>
</evidence>
<dbReference type="Pfam" id="PF00550">
    <property type="entry name" value="PP-binding"/>
    <property type="match status" value="2"/>
</dbReference>
<evidence type="ECO:0000256" key="5">
    <source>
        <dbReference type="ARBA" id="ARBA00022832"/>
    </source>
</evidence>
<dbReference type="HOGENOM" id="CLU_000022_0_9_11"/>
<dbReference type="Gene3D" id="3.30.559.30">
    <property type="entry name" value="Nonribosomal peptide synthetase, condensation domain"/>
    <property type="match status" value="1"/>
</dbReference>
<feature type="domain" description="Carrier" evidence="8">
    <location>
        <begin position="573"/>
        <end position="648"/>
    </location>
</feature>
<comment type="cofactor">
    <cofactor evidence="1">
        <name>pantetheine 4'-phosphate</name>
        <dbReference type="ChEBI" id="CHEBI:47942"/>
    </cofactor>
</comment>
<dbReference type="FunFam" id="3.40.50.12780:FF:000013">
    <property type="entry name" value="Long-chain-fatty-acid--AMP ligase FadD32"/>
    <property type="match status" value="1"/>
</dbReference>
<dbReference type="GO" id="GO:0071766">
    <property type="term" value="P:Actinobacterium-type cell wall biogenesis"/>
    <property type="evidence" value="ECO:0007669"/>
    <property type="project" value="UniProtKB-ARBA"/>
</dbReference>
<feature type="domain" description="Carrier" evidence="8">
    <location>
        <begin position="1635"/>
        <end position="1710"/>
    </location>
</feature>
<dbReference type="GO" id="GO:0043041">
    <property type="term" value="P:amino acid activation for nonribosomal peptide biosynthetic process"/>
    <property type="evidence" value="ECO:0007669"/>
    <property type="project" value="TreeGrafter"/>
</dbReference>
<keyword evidence="3" id="KW-0596">Phosphopantetheine</keyword>
<dbReference type="NCBIfam" id="TIGR01733">
    <property type="entry name" value="AA-adenyl-dom"/>
    <property type="match status" value="1"/>
</dbReference>
<dbReference type="PATRIC" id="fig|512565.3.peg.4955"/>